<evidence type="ECO:0000313" key="2">
    <source>
        <dbReference type="Proteomes" id="UP000054166"/>
    </source>
</evidence>
<gene>
    <name evidence="1" type="ORF">PILCRDRAFT_4129</name>
</gene>
<reference evidence="1 2" key="1">
    <citation type="submission" date="2014-04" db="EMBL/GenBank/DDBJ databases">
        <authorList>
            <consortium name="DOE Joint Genome Institute"/>
            <person name="Kuo A."/>
            <person name="Tarkka M."/>
            <person name="Buscot F."/>
            <person name="Kohler A."/>
            <person name="Nagy L.G."/>
            <person name="Floudas D."/>
            <person name="Copeland A."/>
            <person name="Barry K.W."/>
            <person name="Cichocki N."/>
            <person name="Veneault-Fourrey C."/>
            <person name="LaButti K."/>
            <person name="Lindquist E.A."/>
            <person name="Lipzen A."/>
            <person name="Lundell T."/>
            <person name="Morin E."/>
            <person name="Murat C."/>
            <person name="Sun H."/>
            <person name="Tunlid A."/>
            <person name="Henrissat B."/>
            <person name="Grigoriev I.V."/>
            <person name="Hibbett D.S."/>
            <person name="Martin F."/>
            <person name="Nordberg H.P."/>
            <person name="Cantor M.N."/>
            <person name="Hua S.X."/>
        </authorList>
    </citation>
    <scope>NUCLEOTIDE SEQUENCE [LARGE SCALE GENOMIC DNA]</scope>
    <source>
        <strain evidence="1 2">F 1598</strain>
    </source>
</reference>
<dbReference type="InParanoid" id="A0A0C3G875"/>
<accession>A0A0C3G875</accession>
<organism evidence="1 2">
    <name type="scientific">Piloderma croceum (strain F 1598)</name>
    <dbReference type="NCBI Taxonomy" id="765440"/>
    <lineage>
        <taxon>Eukaryota</taxon>
        <taxon>Fungi</taxon>
        <taxon>Dikarya</taxon>
        <taxon>Basidiomycota</taxon>
        <taxon>Agaricomycotina</taxon>
        <taxon>Agaricomycetes</taxon>
        <taxon>Agaricomycetidae</taxon>
        <taxon>Atheliales</taxon>
        <taxon>Atheliaceae</taxon>
        <taxon>Piloderma</taxon>
    </lineage>
</organism>
<evidence type="ECO:0000313" key="1">
    <source>
        <dbReference type="EMBL" id="KIM86856.1"/>
    </source>
</evidence>
<dbReference type="EMBL" id="KN832980">
    <property type="protein sequence ID" value="KIM86856.1"/>
    <property type="molecule type" value="Genomic_DNA"/>
</dbReference>
<keyword evidence="2" id="KW-1185">Reference proteome</keyword>
<protein>
    <submittedName>
        <fullName evidence="1">Uncharacterized protein</fullName>
    </submittedName>
</protein>
<reference evidence="2" key="2">
    <citation type="submission" date="2015-01" db="EMBL/GenBank/DDBJ databases">
        <title>Evolutionary Origins and Diversification of the Mycorrhizal Mutualists.</title>
        <authorList>
            <consortium name="DOE Joint Genome Institute"/>
            <consortium name="Mycorrhizal Genomics Consortium"/>
            <person name="Kohler A."/>
            <person name="Kuo A."/>
            <person name="Nagy L.G."/>
            <person name="Floudas D."/>
            <person name="Copeland A."/>
            <person name="Barry K.W."/>
            <person name="Cichocki N."/>
            <person name="Veneault-Fourrey C."/>
            <person name="LaButti K."/>
            <person name="Lindquist E.A."/>
            <person name="Lipzen A."/>
            <person name="Lundell T."/>
            <person name="Morin E."/>
            <person name="Murat C."/>
            <person name="Riley R."/>
            <person name="Ohm R."/>
            <person name="Sun H."/>
            <person name="Tunlid A."/>
            <person name="Henrissat B."/>
            <person name="Grigoriev I.V."/>
            <person name="Hibbett D.S."/>
            <person name="Martin F."/>
        </authorList>
    </citation>
    <scope>NUCLEOTIDE SEQUENCE [LARGE SCALE GENOMIC DNA]</scope>
    <source>
        <strain evidence="2">F 1598</strain>
    </source>
</reference>
<dbReference type="Proteomes" id="UP000054166">
    <property type="component" value="Unassembled WGS sequence"/>
</dbReference>
<name>A0A0C3G875_PILCF</name>
<dbReference type="HOGENOM" id="CLU_2121964_0_0_1"/>
<dbReference type="AlphaFoldDB" id="A0A0C3G875"/>
<proteinExistence type="predicted"/>
<sequence>MGFDLCFLPASPSTRQFKPCRILLPETIGLSVAVTIRPVEDDGDVPSFTPFSNIIVKYDGDDVIMHPRHRYSLGIILEDGMYTELRIPGTEHISRELLQGSSEPFIVKITLAKC</sequence>